<dbReference type="PANTHER" id="PTHR46513:SF16">
    <property type="entry name" value="LOW-DENSITY LIPOPROTEIN RECEPTOR-RELATED PROTEIN 5"/>
    <property type="match status" value="1"/>
</dbReference>
<feature type="repeat" description="LDL-receptor class B" evidence="1">
    <location>
        <begin position="35"/>
        <end position="78"/>
    </location>
</feature>
<dbReference type="Gene3D" id="2.120.10.30">
    <property type="entry name" value="TolB, C-terminal domain"/>
    <property type="match status" value="1"/>
</dbReference>
<comment type="caution">
    <text evidence="2">The sequence shown here is derived from an EMBL/GenBank/DDBJ whole genome shotgun (WGS) entry which is preliminary data.</text>
</comment>
<dbReference type="InterPro" id="IPR000033">
    <property type="entry name" value="LDLR_classB_rpt"/>
</dbReference>
<protein>
    <submittedName>
        <fullName evidence="2">Low-density lipoprotein receptor- protein 5-like protein</fullName>
    </submittedName>
</protein>
<proteinExistence type="predicted"/>
<name>A0ABQ9UT68_SAGOE</name>
<dbReference type="Proteomes" id="UP001266305">
    <property type="component" value="Unassembled WGS sequence"/>
</dbReference>
<dbReference type="InterPro" id="IPR050778">
    <property type="entry name" value="Cueball_EGF_LRP_Nidogen"/>
</dbReference>
<dbReference type="InterPro" id="IPR011042">
    <property type="entry name" value="6-blade_b-propeller_TolB-like"/>
</dbReference>
<accession>A0ABQ9UT68</accession>
<dbReference type="PROSITE" id="PS51120">
    <property type="entry name" value="LDLRB"/>
    <property type="match status" value="1"/>
</dbReference>
<dbReference type="PANTHER" id="PTHR46513">
    <property type="entry name" value="VITELLOGENIN RECEPTOR-LIKE PROTEIN-RELATED-RELATED"/>
    <property type="match status" value="1"/>
</dbReference>
<feature type="non-terminal residue" evidence="2">
    <location>
        <position position="92"/>
    </location>
</feature>
<evidence type="ECO:0000313" key="2">
    <source>
        <dbReference type="EMBL" id="KAK2099999.1"/>
    </source>
</evidence>
<dbReference type="EMBL" id="JASSZA010000010">
    <property type="protein sequence ID" value="KAK2099999.1"/>
    <property type="molecule type" value="Genomic_DNA"/>
</dbReference>
<sequence>MCDVGWLGVGLTLSIRDAAETRQTHGVLDFCFLSSLMYWTDWGENPKIECANLDGQERRVLVNASLGWPNGLALDLQEGKLYWGDAKTDKIE</sequence>
<gene>
    <name evidence="2" type="primary">LRP5L</name>
    <name evidence="2" type="ORF">P7K49_021347</name>
</gene>
<organism evidence="2 3">
    <name type="scientific">Saguinus oedipus</name>
    <name type="common">Cotton-top tamarin</name>
    <name type="synonym">Oedipomidas oedipus</name>
    <dbReference type="NCBI Taxonomy" id="9490"/>
    <lineage>
        <taxon>Eukaryota</taxon>
        <taxon>Metazoa</taxon>
        <taxon>Chordata</taxon>
        <taxon>Craniata</taxon>
        <taxon>Vertebrata</taxon>
        <taxon>Euteleostomi</taxon>
        <taxon>Mammalia</taxon>
        <taxon>Eutheria</taxon>
        <taxon>Euarchontoglires</taxon>
        <taxon>Primates</taxon>
        <taxon>Haplorrhini</taxon>
        <taxon>Platyrrhini</taxon>
        <taxon>Cebidae</taxon>
        <taxon>Callitrichinae</taxon>
        <taxon>Saguinus</taxon>
    </lineage>
</organism>
<evidence type="ECO:0000313" key="3">
    <source>
        <dbReference type="Proteomes" id="UP001266305"/>
    </source>
</evidence>
<dbReference type="SUPFAM" id="SSF63825">
    <property type="entry name" value="YWTD domain"/>
    <property type="match status" value="1"/>
</dbReference>
<dbReference type="Pfam" id="PF00058">
    <property type="entry name" value="Ldl_recept_b"/>
    <property type="match status" value="1"/>
</dbReference>
<evidence type="ECO:0000256" key="1">
    <source>
        <dbReference type="PROSITE-ProRule" id="PRU00461"/>
    </source>
</evidence>
<keyword evidence="3" id="KW-1185">Reference proteome</keyword>
<dbReference type="SMART" id="SM00135">
    <property type="entry name" value="LY"/>
    <property type="match status" value="2"/>
</dbReference>
<reference evidence="2 3" key="1">
    <citation type="submission" date="2023-05" db="EMBL/GenBank/DDBJ databases">
        <title>B98-5 Cell Line De Novo Hybrid Assembly: An Optical Mapping Approach.</title>
        <authorList>
            <person name="Kananen K."/>
            <person name="Auerbach J.A."/>
            <person name="Kautto E."/>
            <person name="Blachly J.S."/>
        </authorList>
    </citation>
    <scope>NUCLEOTIDE SEQUENCE [LARGE SCALE GENOMIC DNA]</scope>
    <source>
        <strain evidence="2">B95-8</strain>
        <tissue evidence="2">Cell line</tissue>
    </source>
</reference>